<reference evidence="2 3" key="1">
    <citation type="submission" date="2019-09" db="EMBL/GenBank/DDBJ databases">
        <title>Genome sequence of Hymenobacter sp. M3.</title>
        <authorList>
            <person name="Srinivasan S."/>
        </authorList>
    </citation>
    <scope>NUCLEOTIDE SEQUENCE [LARGE SCALE GENOMIC DNA]</scope>
    <source>
        <strain evidence="2 3">M3</strain>
    </source>
</reference>
<dbReference type="Proteomes" id="UP000326380">
    <property type="component" value="Unassembled WGS sequence"/>
</dbReference>
<accession>A0A7L4ZXB9</accession>
<dbReference type="NCBIfam" id="TIGR02675">
    <property type="entry name" value="tape_meas_nterm"/>
    <property type="match status" value="1"/>
</dbReference>
<proteinExistence type="predicted"/>
<sequence>MDVGTVYKLDISEALAGFDKISQADAQFRATVQQTGAQAKKSFSDAAQAAIDLQNKQAAATAEVANAAVVHRELRGVLNDLRAAEKDLEKERRTSKAGEQAAKLTGELRRNREEQARVRAEIKLTEQAINEEREAASRIKEELRAQQQAQKLTTAAGRDAAAVAKQRAKEEKEAAAAAEKSVRSAGILTQLEQKLTDLTERRAKASTRTEVRGYNKQIQDTQKEIADLKGEADKTGGAVGGMFGRFAGAAGAAAAVGIVVGFVKNLADQVIEAGKKADATLGKLQFARGGDLEKAAADGRQLAFEAERLGLNLNSAGASYGSFTAAAAAGNLPLAEARRLYLAVGGAAAVLKVSSENTEGALLALQQMVSKGTVSAEELRGQLGERLPGAFAIAARAIGVTEKELGKMLQRGEIAASDFLPKFARELEKTFGDGTAQAANSLQANTNRIDNEWQRFLLRFTSATGRAVSSIAKFSKQANDFLDGLTPEGQADLAATRAAAGVKRYQTRLEKALDQTATSAKQRGGNVAEAVERGLDVNQARLQKSLAEAEAVMKKYSSPGYINEFNAAGGGGYNELRPLIEANQRRVALLRGELQALQDVRVARKKATEDEDKNLQGLIEKQQLLIKNLQDRQKAARNENAGDGADFLFGKGGLNQQLAAAQKELDRLLGKVEKGAKQRANALAAALRALYAEEERLRKDAARMELAQLKDEGQARAAEQLRQSLAEINRTEQLLKDKEAAVRKAGGRGGNADGVIDGVQAKQLTALRLAALDAYYTDLLRISEAREQRLFDLRADSDAKEVEAVNRKYDKLVAAARGNATELFAIEQARERDLLALRFQQQQKAIDETAQIGRDTVAATIGEVYGTGTGISEIEAKRAEKKALLEIDRKHAQDTLNNTLLLTGKQGEISRQAAEAELARIKNALNALEQEKRRHAPEDFLYKLILGEDDNEENRRDLDETVAIAEQTYRKVLEAQLQSAQASIDAKTRQVDEVQRELDRELEYQKAGSASSVNAKREEIAQLKAERRRAIEDQKQAQRIQLVLDSAEQSSSLFTASANIYKGTSKLDAVLPGLGVAAGTAITALLVGAFVGSKLKALQAINNQGSGYFKGGYTGGDSIREERGPVHGKEFVFDNEKTSKYRFSLFEPLHTGKPIDWGHPTLAPLLPDLDAPKQLREARQAALQVQHHHTFAPLQAGIDRMEARMKAVESHVSRLPYTQTTIMPDGTVVETNLENGGTAKTRIV</sequence>
<dbReference type="AlphaFoldDB" id="A0A7L4ZXB9"/>
<dbReference type="InterPro" id="IPR013491">
    <property type="entry name" value="Tape_meas_N"/>
</dbReference>
<protein>
    <submittedName>
        <fullName evidence="2">Tape measure protein</fullName>
    </submittedName>
</protein>
<evidence type="ECO:0000259" key="1">
    <source>
        <dbReference type="Pfam" id="PF20155"/>
    </source>
</evidence>
<comment type="caution">
    <text evidence="2">The sequence shown here is derived from an EMBL/GenBank/DDBJ whole genome shotgun (WGS) entry which is preliminary data.</text>
</comment>
<dbReference type="Pfam" id="PF20155">
    <property type="entry name" value="TMP_3"/>
    <property type="match status" value="1"/>
</dbReference>
<gene>
    <name evidence="2" type="ORF">F0P96_10595</name>
</gene>
<dbReference type="EMBL" id="VTWU01000003">
    <property type="protein sequence ID" value="KAA9333409.1"/>
    <property type="molecule type" value="Genomic_DNA"/>
</dbReference>
<organism evidence="2 3">
    <name type="scientific">Hymenobacter busanensis</name>
    <dbReference type="NCBI Taxonomy" id="2607656"/>
    <lineage>
        <taxon>Bacteria</taxon>
        <taxon>Pseudomonadati</taxon>
        <taxon>Bacteroidota</taxon>
        <taxon>Cytophagia</taxon>
        <taxon>Cytophagales</taxon>
        <taxon>Hymenobacteraceae</taxon>
        <taxon>Hymenobacter</taxon>
    </lineage>
</organism>
<dbReference type="RefSeq" id="WP_151078830.1">
    <property type="nucleotide sequence ID" value="NZ_CP047647.1"/>
</dbReference>
<keyword evidence="3" id="KW-1185">Reference proteome</keyword>
<name>A0A7L4ZXB9_9BACT</name>
<feature type="domain" description="Tape measure protein N-terminal" evidence="1">
    <location>
        <begin position="289"/>
        <end position="460"/>
    </location>
</feature>
<evidence type="ECO:0000313" key="3">
    <source>
        <dbReference type="Proteomes" id="UP000326380"/>
    </source>
</evidence>
<evidence type="ECO:0000313" key="2">
    <source>
        <dbReference type="EMBL" id="KAA9333409.1"/>
    </source>
</evidence>